<dbReference type="SUPFAM" id="SSF140860">
    <property type="entry name" value="Pseudo ankyrin repeat-like"/>
    <property type="match status" value="1"/>
</dbReference>
<evidence type="ECO:0008006" key="3">
    <source>
        <dbReference type="Google" id="ProtNLM"/>
    </source>
</evidence>
<evidence type="ECO:0000313" key="1">
    <source>
        <dbReference type="EMBL" id="KAF2074864.1"/>
    </source>
</evidence>
<dbReference type="OrthoDB" id="60283at2759"/>
<dbReference type="SUPFAM" id="SSF48403">
    <property type="entry name" value="Ankyrin repeat"/>
    <property type="match status" value="1"/>
</dbReference>
<gene>
    <name evidence="1" type="ORF">CYY_003819</name>
</gene>
<protein>
    <recommendedName>
        <fullName evidence="3">Ankyrin repeat-containing protein</fullName>
    </recommendedName>
</protein>
<keyword evidence="2" id="KW-1185">Reference proteome</keyword>
<accession>A0A8J4V8B6</accession>
<name>A0A8J4V8B6_9MYCE</name>
<comment type="caution">
    <text evidence="1">The sequence shown here is derived from an EMBL/GenBank/DDBJ whole genome shotgun (WGS) entry which is preliminary data.</text>
</comment>
<dbReference type="InterPro" id="IPR052050">
    <property type="entry name" value="SecEffector_AnkRepeat"/>
</dbReference>
<reference evidence="1" key="1">
    <citation type="submission" date="2020-01" db="EMBL/GenBank/DDBJ databases">
        <title>Development of genomics and gene disruption for Polysphondylium violaceum indicates a role for the polyketide synthase stlB in stalk morphogenesis.</title>
        <authorList>
            <person name="Narita B."/>
            <person name="Kawabe Y."/>
            <person name="Kin K."/>
            <person name="Saito T."/>
            <person name="Gibbs R."/>
            <person name="Kuspa A."/>
            <person name="Muzny D."/>
            <person name="Queller D."/>
            <person name="Richards S."/>
            <person name="Strassman J."/>
            <person name="Sucgang R."/>
            <person name="Worley K."/>
            <person name="Schaap P."/>
        </authorList>
    </citation>
    <scope>NUCLEOTIDE SEQUENCE</scope>
    <source>
        <strain evidence="1">QSvi11</strain>
    </source>
</reference>
<organism evidence="1 2">
    <name type="scientific">Polysphondylium violaceum</name>
    <dbReference type="NCBI Taxonomy" id="133409"/>
    <lineage>
        <taxon>Eukaryota</taxon>
        <taxon>Amoebozoa</taxon>
        <taxon>Evosea</taxon>
        <taxon>Eumycetozoa</taxon>
        <taxon>Dictyostelia</taxon>
        <taxon>Dictyosteliales</taxon>
        <taxon>Dictyosteliaceae</taxon>
        <taxon>Polysphondylium</taxon>
    </lineage>
</organism>
<dbReference type="Proteomes" id="UP000695562">
    <property type="component" value="Unassembled WGS sequence"/>
</dbReference>
<dbReference type="AlphaFoldDB" id="A0A8J4V8B6"/>
<dbReference type="PANTHER" id="PTHR46586:SF3">
    <property type="entry name" value="ANKYRIN REPEAT-CONTAINING PROTEIN"/>
    <property type="match status" value="1"/>
</dbReference>
<dbReference type="PANTHER" id="PTHR46586">
    <property type="entry name" value="ANKYRIN REPEAT-CONTAINING PROTEIN"/>
    <property type="match status" value="1"/>
</dbReference>
<sequence>MNSLYREVFGNKFIKTTIYSFFSQLRAGKFSQKYDDIVKIEWIINNNHWGLLKDKVDRECFLLIDVDTKNAIFKIKDHRIFLKVFALFRDYFVVAYPPVLQVAAKENNLEALKHLAGLGYSGKQQECFTNAWDHKNSDMVIYLLELFNDRDVVKTLTSNLELAIKNSDEKVIRYLSSLPRFKEFYSQSLDEIFKSGHVEMFKLARELLPEDRIWVTRKMLIGSVTNFELFKYLVENYRSSLQDDWFDEEVAQVAVDYLADQVILYLKENNHISSETYQDLCNEIALEAYKQDNQEIYNKFKDDNCDLGNISCVSDVKNFETNLDKVKQLREEGVYGTLDCCKKASMNAKHFPVFHFLWEGLDHDDHEQSVISDFIVSSCRTNNLPLYQYMFPLMEEGTAIDLTYTDWCHMVKDEQHLAFVKQLVTTLIVPRFNNDMGLALNDASKHGCTETFKFLASKVTVNPASGIFTTPYKNAVLYEHKAILEYLVDQKYPHDNQILGKSRSVETAEYLISKGHTFISSTFKDAIGADISVLQFFTTTFAHQQNLYKDHAYLLAITDTINQSRFQHFRHLVEVSRTTTSKDILLAICKTENLQFLEYYTKKFTFHPESFKQAMSYGNLNIVKHLLANYKDQITINSPDFIYIVILKHVHIMEFLREHINAKDGVLTINPNSLSIYKGIDQAYNQYLDKYIESLNVSQ</sequence>
<proteinExistence type="predicted"/>
<evidence type="ECO:0000313" key="2">
    <source>
        <dbReference type="Proteomes" id="UP000695562"/>
    </source>
</evidence>
<dbReference type="InterPro" id="IPR036770">
    <property type="entry name" value="Ankyrin_rpt-contain_sf"/>
</dbReference>
<dbReference type="EMBL" id="AJWJ01000125">
    <property type="protein sequence ID" value="KAF2074864.1"/>
    <property type="molecule type" value="Genomic_DNA"/>
</dbReference>